<evidence type="ECO:0000259" key="1">
    <source>
        <dbReference type="PROSITE" id="PS51228"/>
    </source>
</evidence>
<feature type="domain" description="ACB" evidence="1">
    <location>
        <begin position="1"/>
        <end position="23"/>
    </location>
</feature>
<name>A0A011P5T6_ACCRE</name>
<protein>
    <recommendedName>
        <fullName evidence="1">ACB domain-containing protein</fullName>
    </recommendedName>
</protein>
<dbReference type="AlphaFoldDB" id="A0A011P5T6"/>
<dbReference type="PROSITE" id="PS51228">
    <property type="entry name" value="ACB_2"/>
    <property type="match status" value="1"/>
</dbReference>
<reference evidence="2" key="1">
    <citation type="submission" date="2014-02" db="EMBL/GenBank/DDBJ databases">
        <title>Expanding our view of genomic diversity in Candidatus Accumulibacter clades.</title>
        <authorList>
            <person name="Skennerton C.T."/>
            <person name="Barr J.J."/>
            <person name="Slater F.R."/>
            <person name="Bond P.L."/>
            <person name="Tyson G.W."/>
        </authorList>
    </citation>
    <scope>NUCLEOTIDE SEQUENCE [LARGE SCALE GENOMIC DNA]</scope>
</reference>
<dbReference type="STRING" id="1454004.AW11_01027"/>
<evidence type="ECO:0000313" key="2">
    <source>
        <dbReference type="EMBL" id="EXI90323.1"/>
    </source>
</evidence>
<dbReference type="EMBL" id="JEMY01000008">
    <property type="protein sequence ID" value="EXI90323.1"/>
    <property type="molecule type" value="Genomic_DNA"/>
</dbReference>
<dbReference type="Proteomes" id="UP000022141">
    <property type="component" value="Unassembled WGS sequence"/>
</dbReference>
<comment type="caution">
    <text evidence="2">The sequence shown here is derived from an EMBL/GenBank/DDBJ whole genome shotgun (WGS) entry which is preliminary data.</text>
</comment>
<dbReference type="eggNOG" id="ENOG5032YVY">
    <property type="taxonomic scope" value="Bacteria"/>
</dbReference>
<gene>
    <name evidence="2" type="ORF">AW11_01027</name>
</gene>
<evidence type="ECO:0000313" key="3">
    <source>
        <dbReference type="Proteomes" id="UP000022141"/>
    </source>
</evidence>
<dbReference type="GO" id="GO:0000062">
    <property type="term" value="F:fatty-acyl-CoA binding"/>
    <property type="evidence" value="ECO:0007669"/>
    <property type="project" value="InterPro"/>
</dbReference>
<dbReference type="PATRIC" id="fig|1454004.3.peg.1081"/>
<dbReference type="InterPro" id="IPR000582">
    <property type="entry name" value="Acyl-CoA-binding_protein"/>
</dbReference>
<sequence length="100" mass="11352">MSLKEAKDAYIGKLKLQLDEWSADLDAMEARARQADAGFKESFNAKAEELRYQKTLAQGRINALHEAADDAWEELRNGSENIWSTVRQTFADAKAKFDNK</sequence>
<accession>A0A011P5T6</accession>
<keyword evidence="3" id="KW-1185">Reference proteome</keyword>
<proteinExistence type="predicted"/>
<organism evidence="2 3">
    <name type="scientific">Accumulibacter regalis</name>
    <dbReference type="NCBI Taxonomy" id="522306"/>
    <lineage>
        <taxon>Bacteria</taxon>
        <taxon>Pseudomonadati</taxon>
        <taxon>Pseudomonadota</taxon>
        <taxon>Betaproteobacteria</taxon>
        <taxon>Candidatus Accumulibacter</taxon>
    </lineage>
</organism>